<keyword evidence="3" id="KW-1185">Reference proteome</keyword>
<accession>A0A9Y2IKP6</accession>
<keyword evidence="1" id="KW-0732">Signal</keyword>
<evidence type="ECO:0000256" key="1">
    <source>
        <dbReference type="SAM" id="SignalP"/>
    </source>
</evidence>
<evidence type="ECO:0008006" key="4">
    <source>
        <dbReference type="Google" id="ProtNLM"/>
    </source>
</evidence>
<name>A0A9Y2IKP6_9PSEU</name>
<sequence>MLKNVKTGLVAAVVMAGSVVAGGVAHAQTPAGVADLGEASFTKGSTTVTVPTLAPCAVEGPTSASAGSLSKTGLSWGGGTSSCTTTVVDPDNDTTSTKSTATGKNFELSALVSAGGPRIRLASYTVTCDAVQRQTSANWTFSGLAGITGLPSPVPAGYTKPITKAGGIVLANAVFNTQTLPGDGSISLTMLRIDFLPASGITGSVTVGRAACSPTP</sequence>
<feature type="signal peptide" evidence="1">
    <location>
        <begin position="1"/>
        <end position="27"/>
    </location>
</feature>
<protein>
    <recommendedName>
        <fullName evidence="4">Secreted protein</fullName>
    </recommendedName>
</protein>
<evidence type="ECO:0000313" key="2">
    <source>
        <dbReference type="EMBL" id="WIX80098.1"/>
    </source>
</evidence>
<dbReference type="EMBL" id="CP127294">
    <property type="protein sequence ID" value="WIX80098.1"/>
    <property type="molecule type" value="Genomic_DNA"/>
</dbReference>
<feature type="chain" id="PRO_5040790303" description="Secreted protein" evidence="1">
    <location>
        <begin position="28"/>
        <end position="216"/>
    </location>
</feature>
<reference evidence="2 3" key="1">
    <citation type="submission" date="2023-06" db="EMBL/GenBank/DDBJ databases">
        <authorList>
            <person name="Oyuntsetseg B."/>
            <person name="Kim S.B."/>
        </authorList>
    </citation>
    <scope>NUCLEOTIDE SEQUENCE [LARGE SCALE GENOMIC DNA]</scope>
    <source>
        <strain evidence="2 3">2-15</strain>
    </source>
</reference>
<proteinExistence type="predicted"/>
<organism evidence="2 3">
    <name type="scientific">Amycolatopsis carbonis</name>
    <dbReference type="NCBI Taxonomy" id="715471"/>
    <lineage>
        <taxon>Bacteria</taxon>
        <taxon>Bacillati</taxon>
        <taxon>Actinomycetota</taxon>
        <taxon>Actinomycetes</taxon>
        <taxon>Pseudonocardiales</taxon>
        <taxon>Pseudonocardiaceae</taxon>
        <taxon>Amycolatopsis</taxon>
    </lineage>
</organism>
<dbReference type="RefSeq" id="WP_285970743.1">
    <property type="nucleotide sequence ID" value="NZ_CP127294.1"/>
</dbReference>
<dbReference type="Proteomes" id="UP001236014">
    <property type="component" value="Chromosome"/>
</dbReference>
<evidence type="ECO:0000313" key="3">
    <source>
        <dbReference type="Proteomes" id="UP001236014"/>
    </source>
</evidence>
<dbReference type="KEGG" id="acab:QRX50_04720"/>
<dbReference type="AlphaFoldDB" id="A0A9Y2IKP6"/>
<gene>
    <name evidence="2" type="ORF">QRX50_04720</name>
</gene>